<protein>
    <submittedName>
        <fullName evidence="2">Uncharacterized protein</fullName>
    </submittedName>
</protein>
<dbReference type="OrthoDB" id="10391152at2759"/>
<proteinExistence type="predicted"/>
<feature type="compositionally biased region" description="Low complexity" evidence="1">
    <location>
        <begin position="24"/>
        <end position="41"/>
    </location>
</feature>
<gene>
    <name evidence="2" type="ORF">NEUTE1DRAFT_134057</name>
</gene>
<evidence type="ECO:0000313" key="2">
    <source>
        <dbReference type="EMBL" id="EGO53759.1"/>
    </source>
</evidence>
<dbReference type="AlphaFoldDB" id="F8N024"/>
<evidence type="ECO:0000313" key="3">
    <source>
        <dbReference type="Proteomes" id="UP000008065"/>
    </source>
</evidence>
<accession>F8N024</accession>
<dbReference type="RefSeq" id="XP_009857337.1">
    <property type="nucleotide sequence ID" value="XM_009859035.1"/>
</dbReference>
<dbReference type="KEGG" id="nte:NEUTE1DRAFT134057"/>
<feature type="region of interest" description="Disordered" evidence="1">
    <location>
        <begin position="1"/>
        <end position="64"/>
    </location>
</feature>
<dbReference type="EMBL" id="GL891382">
    <property type="protein sequence ID" value="EGO53759.1"/>
    <property type="molecule type" value="Genomic_DNA"/>
</dbReference>
<organism evidence="2 3">
    <name type="scientific">Neurospora tetrasperma (strain FGSC 2508 / ATCC MYA-4615 / P0657)</name>
    <dbReference type="NCBI Taxonomy" id="510951"/>
    <lineage>
        <taxon>Eukaryota</taxon>
        <taxon>Fungi</taxon>
        <taxon>Dikarya</taxon>
        <taxon>Ascomycota</taxon>
        <taxon>Pezizomycotina</taxon>
        <taxon>Sordariomycetes</taxon>
        <taxon>Sordariomycetidae</taxon>
        <taxon>Sordariales</taxon>
        <taxon>Sordariaceae</taxon>
        <taxon>Neurospora</taxon>
    </lineage>
</organism>
<evidence type="ECO:0000256" key="1">
    <source>
        <dbReference type="SAM" id="MobiDB-lite"/>
    </source>
</evidence>
<sequence>MGHKMSKPLRQEADISEKPKPAQRYSTWGSTTTWRTNTWASRDADPDLEAQMQTEKTETKKKTKKKSIWRSLACGIKHSPALACDTFKPAFPWIALLHCPFLCISASPPPLRSQEPAEKEAPWTPSMFRLPFDWTLGGNIRQHLLTGLDMG</sequence>
<keyword evidence="3" id="KW-1185">Reference proteome</keyword>
<feature type="compositionally biased region" description="Basic and acidic residues" evidence="1">
    <location>
        <begin position="9"/>
        <end position="20"/>
    </location>
</feature>
<dbReference type="Proteomes" id="UP000008065">
    <property type="component" value="Unassembled WGS sequence"/>
</dbReference>
<reference evidence="3" key="1">
    <citation type="journal article" date="2011" name="Genetics">
        <title>Massive changes in genome architecture accompany the transition to self-fertility in the filamentous fungus Neurospora tetrasperma.</title>
        <authorList>
            <person name="Ellison C.E."/>
            <person name="Stajich J.E."/>
            <person name="Jacobson D.J."/>
            <person name="Natvig D.O."/>
            <person name="Lapidus A."/>
            <person name="Foster B."/>
            <person name="Aerts A."/>
            <person name="Riley R."/>
            <person name="Lindquist E.A."/>
            <person name="Grigoriev I.V."/>
            <person name="Taylor J.W."/>
        </authorList>
    </citation>
    <scope>NUCLEOTIDE SEQUENCE [LARGE SCALE GENOMIC DNA]</scope>
    <source>
        <strain evidence="3">FGSC 2508 / P0657</strain>
    </source>
</reference>
<dbReference type="GeneID" id="20825814"/>
<dbReference type="HOGENOM" id="CLU_1732002_0_0_1"/>
<name>F8N024_NEUT8</name>
<dbReference type="VEuPathDB" id="FungiDB:NEUTE1DRAFT_134057"/>